<dbReference type="EMBL" id="AVPU01000024">
    <property type="protein sequence ID" value="KGM53594.1"/>
    <property type="molecule type" value="Genomic_DNA"/>
</dbReference>
<dbReference type="STRING" id="1385517.N800_07195"/>
<protein>
    <recommendedName>
        <fullName evidence="4">Secreted protein</fullName>
    </recommendedName>
</protein>
<dbReference type="Proteomes" id="UP000029998">
    <property type="component" value="Unassembled WGS sequence"/>
</dbReference>
<proteinExistence type="predicted"/>
<keyword evidence="1" id="KW-0732">Signal</keyword>
<reference evidence="2 3" key="1">
    <citation type="submission" date="2013-08" db="EMBL/GenBank/DDBJ databases">
        <title>Genome sequencing of Lysobacter.</title>
        <authorList>
            <person name="Zhang S."/>
            <person name="Wang G."/>
        </authorList>
    </citation>
    <scope>NUCLEOTIDE SEQUENCE [LARGE SCALE GENOMIC DNA]</scope>
    <source>
        <strain evidence="2 3">GH1-9</strain>
    </source>
</reference>
<dbReference type="eggNOG" id="ENOG503271T">
    <property type="taxonomic scope" value="Bacteria"/>
</dbReference>
<name>A0A0A0ESU6_9GAMM</name>
<keyword evidence="3" id="KW-1185">Reference proteome</keyword>
<organism evidence="2 3">
    <name type="scientific">Lysobacter daejeonensis GH1-9</name>
    <dbReference type="NCBI Taxonomy" id="1385517"/>
    <lineage>
        <taxon>Bacteria</taxon>
        <taxon>Pseudomonadati</taxon>
        <taxon>Pseudomonadota</taxon>
        <taxon>Gammaproteobacteria</taxon>
        <taxon>Lysobacterales</taxon>
        <taxon>Lysobacteraceae</taxon>
        <taxon>Aerolutibacter</taxon>
    </lineage>
</organism>
<accession>A0A0A0ESU6</accession>
<evidence type="ECO:0000313" key="2">
    <source>
        <dbReference type="EMBL" id="KGM53594.1"/>
    </source>
</evidence>
<evidence type="ECO:0000256" key="1">
    <source>
        <dbReference type="SAM" id="SignalP"/>
    </source>
</evidence>
<gene>
    <name evidence="2" type="ORF">N800_07195</name>
</gene>
<feature type="chain" id="PRO_5001969328" description="Secreted protein" evidence="1">
    <location>
        <begin position="19"/>
        <end position="221"/>
    </location>
</feature>
<comment type="caution">
    <text evidence="2">The sequence shown here is derived from an EMBL/GenBank/DDBJ whole genome shotgun (WGS) entry which is preliminary data.</text>
</comment>
<evidence type="ECO:0000313" key="3">
    <source>
        <dbReference type="Proteomes" id="UP000029998"/>
    </source>
</evidence>
<sequence length="221" mass="24167">MRAMCLAAALAVAPLAQADECVVDLGRGWPVGAQNHGEAAEKLLFGGRQPVLSLTWLPVRGEERSLQLVPAESGDWTLRYSLADERVLQWTAVRNGVEQRLVLEQTPEVLEVPIPALVGQRLVDDWGRVLATVAPASRAANFHEGDLWLLQVEGMRISGLAPKCGPAERLHEQIGLLIEAVDEKASKREKRWTQIQESLDTMREELASTTGADEGVAHAND</sequence>
<feature type="signal peptide" evidence="1">
    <location>
        <begin position="1"/>
        <end position="18"/>
    </location>
</feature>
<evidence type="ECO:0008006" key="4">
    <source>
        <dbReference type="Google" id="ProtNLM"/>
    </source>
</evidence>
<dbReference type="RefSeq" id="WP_036138983.1">
    <property type="nucleotide sequence ID" value="NZ_AVPU01000024.1"/>
</dbReference>
<dbReference type="AlphaFoldDB" id="A0A0A0ESU6"/>